<comment type="subunit">
    <text evidence="2 4">Homodimer.</text>
</comment>
<comment type="caution">
    <text evidence="5">The sequence shown here is derived from an EMBL/GenBank/DDBJ whole genome shotgun (WGS) entry which is preliminary data.</text>
</comment>
<accession>A0AAN7J7V7</accession>
<evidence type="ECO:0000256" key="1">
    <source>
        <dbReference type="ARBA" id="ARBA00010746"/>
    </source>
</evidence>
<keyword evidence="3 4" id="KW-0964">Secreted</keyword>
<dbReference type="GO" id="GO:0048046">
    <property type="term" value="C:apoplast"/>
    <property type="evidence" value="ECO:0007669"/>
    <property type="project" value="UniProtKB-SubCell"/>
</dbReference>
<dbReference type="PANTHER" id="PTHR46442:SF6">
    <property type="entry name" value="DIRIGENT PROTEIN 5"/>
    <property type="match status" value="1"/>
</dbReference>
<sequence>MKELIEKSFFILFSIFVICQSVLASKKSLRNKEPCKLLELYYHDILFDGTDLANATSAQVTNKTTFGDFNFGMLVVFDDPVTTDQHLLSPPVARAQGFYFYDKKNGYNAWFAFTMAFNSTQYEGTLNIMDADLMVAETRDLSVIGGTGDFFMTKGIATIQTDTKQGIKYFRLKMDIK</sequence>
<dbReference type="PANTHER" id="PTHR46442">
    <property type="entry name" value="DIRIGENT PROTEIN"/>
    <property type="match status" value="1"/>
</dbReference>
<evidence type="ECO:0000256" key="3">
    <source>
        <dbReference type="ARBA" id="ARBA00022525"/>
    </source>
</evidence>
<protein>
    <recommendedName>
        <fullName evidence="4">Dirigent protein</fullName>
    </recommendedName>
</protein>
<dbReference type="AlphaFoldDB" id="A0AAN7J7V7"/>
<name>A0AAN7J7V7_QUERU</name>
<evidence type="ECO:0000313" key="5">
    <source>
        <dbReference type="EMBL" id="KAK4601420.1"/>
    </source>
</evidence>
<evidence type="ECO:0000313" key="6">
    <source>
        <dbReference type="Proteomes" id="UP001324115"/>
    </source>
</evidence>
<keyword evidence="4" id="KW-0732">Signal</keyword>
<comment type="subcellular location">
    <subcellularLocation>
        <location evidence="4">Secreted</location>
        <location evidence="4">Extracellular space</location>
        <location evidence="4">Apoplast</location>
    </subcellularLocation>
</comment>
<comment type="function">
    <text evidence="4">Dirigent proteins impart stereoselectivity on the phenoxy radical-coupling reaction, yielding optically active lignans from two molecules of coniferyl alcohol in the biosynthesis of lignans, flavonolignans, and alkaloids and thus plays a central role in plant secondary metabolism.</text>
</comment>
<dbReference type="InterPro" id="IPR004265">
    <property type="entry name" value="Dirigent"/>
</dbReference>
<dbReference type="GO" id="GO:0009699">
    <property type="term" value="P:phenylpropanoid biosynthetic process"/>
    <property type="evidence" value="ECO:0007669"/>
    <property type="project" value="UniProtKB-ARBA"/>
</dbReference>
<dbReference type="Gene3D" id="2.40.480.10">
    <property type="entry name" value="Allene oxide cyclase-like"/>
    <property type="match status" value="1"/>
</dbReference>
<keyword evidence="4" id="KW-0052">Apoplast</keyword>
<feature type="chain" id="PRO_5042665085" description="Dirigent protein" evidence="4">
    <location>
        <begin position="25"/>
        <end position="177"/>
    </location>
</feature>
<comment type="similarity">
    <text evidence="1 4">Belongs to the plant dirigent protein family.</text>
</comment>
<dbReference type="EMBL" id="JAXUIC010000002">
    <property type="protein sequence ID" value="KAK4601420.1"/>
    <property type="molecule type" value="Genomic_DNA"/>
</dbReference>
<dbReference type="Proteomes" id="UP001324115">
    <property type="component" value="Unassembled WGS sequence"/>
</dbReference>
<organism evidence="5 6">
    <name type="scientific">Quercus rubra</name>
    <name type="common">Northern red oak</name>
    <name type="synonym">Quercus borealis</name>
    <dbReference type="NCBI Taxonomy" id="3512"/>
    <lineage>
        <taxon>Eukaryota</taxon>
        <taxon>Viridiplantae</taxon>
        <taxon>Streptophyta</taxon>
        <taxon>Embryophyta</taxon>
        <taxon>Tracheophyta</taxon>
        <taxon>Spermatophyta</taxon>
        <taxon>Magnoliopsida</taxon>
        <taxon>eudicotyledons</taxon>
        <taxon>Gunneridae</taxon>
        <taxon>Pentapetalae</taxon>
        <taxon>rosids</taxon>
        <taxon>fabids</taxon>
        <taxon>Fagales</taxon>
        <taxon>Fagaceae</taxon>
        <taxon>Quercus</taxon>
    </lineage>
</organism>
<gene>
    <name evidence="5" type="ORF">RGQ29_010822</name>
</gene>
<proteinExistence type="inferred from homology"/>
<reference evidence="5 6" key="1">
    <citation type="journal article" date="2023" name="G3 (Bethesda)">
        <title>A haplotype-resolved chromosome-scale genome for Quercus rubra L. provides insights into the genetics of adaptive traits for red oak species.</title>
        <authorList>
            <person name="Kapoor B."/>
            <person name="Jenkins J."/>
            <person name="Schmutz J."/>
            <person name="Zhebentyayeva T."/>
            <person name="Kuelheim C."/>
            <person name="Coggeshall M."/>
            <person name="Heim C."/>
            <person name="Lasky J.R."/>
            <person name="Leites L."/>
            <person name="Islam-Faridi N."/>
            <person name="Romero-Severson J."/>
            <person name="DeLeo V.L."/>
            <person name="Lucas S.M."/>
            <person name="Lazic D."/>
            <person name="Gailing O."/>
            <person name="Carlson J."/>
            <person name="Staton M."/>
        </authorList>
    </citation>
    <scope>NUCLEOTIDE SEQUENCE [LARGE SCALE GENOMIC DNA]</scope>
    <source>
        <strain evidence="5">Pseudo-F2</strain>
    </source>
</reference>
<keyword evidence="6" id="KW-1185">Reference proteome</keyword>
<feature type="signal peptide" evidence="4">
    <location>
        <begin position="1"/>
        <end position="24"/>
    </location>
</feature>
<evidence type="ECO:0000256" key="4">
    <source>
        <dbReference type="RuleBase" id="RU363099"/>
    </source>
</evidence>
<dbReference type="Pfam" id="PF03018">
    <property type="entry name" value="Dirigent"/>
    <property type="match status" value="1"/>
</dbReference>
<dbReference type="InterPro" id="IPR044859">
    <property type="entry name" value="Allene_oxi_cyc_Dirigent"/>
</dbReference>
<evidence type="ECO:0000256" key="2">
    <source>
        <dbReference type="ARBA" id="ARBA00011738"/>
    </source>
</evidence>